<proteinExistence type="predicted"/>
<feature type="compositionally biased region" description="Polar residues" evidence="2">
    <location>
        <begin position="25"/>
        <end position="41"/>
    </location>
</feature>
<feature type="compositionally biased region" description="Basic and acidic residues" evidence="2">
    <location>
        <begin position="66"/>
        <end position="87"/>
    </location>
</feature>
<dbReference type="InterPro" id="IPR041796">
    <property type="entry name" value="Mre11_N"/>
</dbReference>
<dbReference type="Gene3D" id="3.60.21.10">
    <property type="match status" value="2"/>
</dbReference>
<feature type="compositionally biased region" description="Basic residues" evidence="2">
    <location>
        <begin position="12"/>
        <end position="24"/>
    </location>
</feature>
<dbReference type="EMBL" id="KQ234159">
    <property type="protein sequence ID" value="KMZ82852.1"/>
    <property type="molecule type" value="Genomic_DNA"/>
</dbReference>
<dbReference type="PANTHER" id="PTHR10139">
    <property type="entry name" value="DOUBLE-STRAND BREAK REPAIR PROTEIN MRE11"/>
    <property type="match status" value="1"/>
</dbReference>
<sequence>MGGGGEGDVSPRRRPVRGTRRKQMHQGSGRSPNDDQANAEANRTKVLSLKSLYGRLHRTSELLLQEGKRHDDKRQEGKRQEGKRQEEGEQGEQGELITAEDHREGFHSEEASPLGGKLGLRSSRRETQQKRRPRQTHGVKGTRGNANDIRRYFTQEGRSGSVRETPNGGSFQASGESDVEAQRKTRLRDRAAKQRGDQCGDHIDDKADHQVDAQPDERSDALGDRLALPQVCIHNDQPLNLALKGGSLRGIPRKGEAQREPSGSSYRSGLWRESGNGEGKHPLGEGKGTKYNAVKGEEEKATFQHCTLEEIRKSLSKNEPDTLKILLCTDNHLGYKENNAVQKEDTFNSFEEILFVAKHLNVDLILNSGDLFHKNKISEYTLFKSMAIIRRYCHKVRGYEEAEGGASPDAAPPARGTHPRRVLLKEVHSSDYKWYGGDEQVHLGGGSTHSEGSHIGDGSHSEGSTHSGERIHGDRRPHSGERIHGDRRPHSGERSRCEGRPVREKVETAIPLFTMHGNHDYPYSCDYISPLDILHVGNLINYIGKSSLDRIVIKPVLLNKEETKIAIYAIGWIKDERLHRAFEEKKVKFMLPSDHACRINVLVLHQNRHMRCAHGNDFKNFIKESFIPSFVDLVIWGHEHFSKPYLEESSFCSFFSLQLGSSVRTSLCTNEYGDKHIGLLEIRKGRFRFLKIQLETVRPFELKEVRLASYNLNFSEESVLKRFLHEQVDAILEGFQLSLREQVKRYYLFRRAFLRKGHMGGSGPGKDHPGEDHTEGDDAGEDAAREDSAGEDAVEKNDPAGEDAADTNNTGGDDPLRGPALPRDVFTKRERLDEYFDAVVSEREVTHFLSSLQEEAFYSSTFIHVAFSTPSDTFDLLKIKKGVYEKPLIKLKVEYEDISIINTQLFGSTFASRVANPSEFLTFYRKKGKASGGARGAPTTGGVESTNVDHMHHVHHMDGMHHKDILNMGNINEYNKVFEILFNYCQLKEELSILKEKTIKETILNFMSNSNSSFNSDSTGTSDYGSLISMVDHWARSKVELLEGSLRDVPVESLTEEYLSEVVRSLPGGD</sequence>
<feature type="compositionally biased region" description="Basic and acidic residues" evidence="2">
    <location>
        <begin position="99"/>
        <end position="110"/>
    </location>
</feature>
<dbReference type="GO" id="GO:0007095">
    <property type="term" value="P:mitotic G2 DNA damage checkpoint signaling"/>
    <property type="evidence" value="ECO:0007669"/>
    <property type="project" value="TreeGrafter"/>
</dbReference>
<organism evidence="4 5">
    <name type="scientific">Plasmodium vivax India VII</name>
    <dbReference type="NCBI Taxonomy" id="1077284"/>
    <lineage>
        <taxon>Eukaryota</taxon>
        <taxon>Sar</taxon>
        <taxon>Alveolata</taxon>
        <taxon>Apicomplexa</taxon>
        <taxon>Aconoidasida</taxon>
        <taxon>Haemosporida</taxon>
        <taxon>Plasmodiidae</taxon>
        <taxon>Plasmodium</taxon>
        <taxon>Plasmodium (Plasmodium)</taxon>
    </lineage>
</organism>
<dbReference type="GO" id="GO:0097552">
    <property type="term" value="P:mitochondrial double-strand break repair via homologous recombination"/>
    <property type="evidence" value="ECO:0007669"/>
    <property type="project" value="TreeGrafter"/>
</dbReference>
<dbReference type="GO" id="GO:0030145">
    <property type="term" value="F:manganese ion binding"/>
    <property type="evidence" value="ECO:0007669"/>
    <property type="project" value="InterPro"/>
</dbReference>
<dbReference type="GO" id="GO:0000723">
    <property type="term" value="P:telomere maintenance"/>
    <property type="evidence" value="ECO:0007669"/>
    <property type="project" value="TreeGrafter"/>
</dbReference>
<dbReference type="SUPFAM" id="SSF56300">
    <property type="entry name" value="Metallo-dependent phosphatases"/>
    <property type="match status" value="1"/>
</dbReference>
<feature type="compositionally biased region" description="Basic and acidic residues" evidence="2">
    <location>
        <begin position="278"/>
        <end position="288"/>
    </location>
</feature>
<feature type="region of interest" description="Disordered" evidence="2">
    <location>
        <begin position="1"/>
        <end position="220"/>
    </location>
</feature>
<evidence type="ECO:0000256" key="1">
    <source>
        <dbReference type="ARBA" id="ARBA00022801"/>
    </source>
</evidence>
<feature type="compositionally biased region" description="Basic and acidic residues" evidence="2">
    <location>
        <begin position="782"/>
        <end position="799"/>
    </location>
</feature>
<dbReference type="Gene3D" id="3.30.110.110">
    <property type="entry name" value="Mre11, capping domain"/>
    <property type="match status" value="1"/>
</dbReference>
<feature type="domain" description="Mre11 DNA-binding" evidence="3">
    <location>
        <begin position="687"/>
        <end position="1006"/>
    </location>
</feature>
<dbReference type="GO" id="GO:0030870">
    <property type="term" value="C:Mre11 complex"/>
    <property type="evidence" value="ECO:0007669"/>
    <property type="project" value="TreeGrafter"/>
</dbReference>
<dbReference type="InterPro" id="IPR007281">
    <property type="entry name" value="Mre11_DNA-bd"/>
</dbReference>
<dbReference type="GO" id="GO:0000014">
    <property type="term" value="F:single-stranded DNA endodeoxyribonuclease activity"/>
    <property type="evidence" value="ECO:0007669"/>
    <property type="project" value="TreeGrafter"/>
</dbReference>
<evidence type="ECO:0000313" key="5">
    <source>
        <dbReference type="Proteomes" id="UP000053562"/>
    </source>
</evidence>
<feature type="compositionally biased region" description="Basic and acidic residues" evidence="2">
    <location>
        <begin position="467"/>
        <end position="501"/>
    </location>
</feature>
<reference evidence="4 5" key="1">
    <citation type="submission" date="2011-08" db="EMBL/GenBank/DDBJ databases">
        <title>The Genome Sequence of Plasmodium vivax India VII.</title>
        <authorList>
            <consortium name="The Broad Institute Genome Sequencing Platform"/>
            <consortium name="The Broad Institute Genome Sequencing Center for Infectious Disease"/>
            <person name="Neafsey D."/>
            <person name="Carlton J."/>
            <person name="Barnwell J."/>
            <person name="Collins W."/>
            <person name="Escalante A."/>
            <person name="Mullikin J."/>
            <person name="Saul A."/>
            <person name="Guigo R."/>
            <person name="Camara F."/>
            <person name="Young S.K."/>
            <person name="Zeng Q."/>
            <person name="Gargeya S."/>
            <person name="Fitzgerald M."/>
            <person name="Haas B."/>
            <person name="Abouelleil A."/>
            <person name="Alvarado L."/>
            <person name="Arachchi H.M."/>
            <person name="Berlin A."/>
            <person name="Brown A."/>
            <person name="Chapman S.B."/>
            <person name="Chen Z."/>
            <person name="Dunbar C."/>
            <person name="Freedman E."/>
            <person name="Gearin G."/>
            <person name="Gellesch M."/>
            <person name="Goldberg J."/>
            <person name="Griggs A."/>
            <person name="Gujja S."/>
            <person name="Heiman D."/>
            <person name="Howarth C."/>
            <person name="Larson L."/>
            <person name="Lui A."/>
            <person name="MacDonald P.J.P."/>
            <person name="Montmayeur A."/>
            <person name="Murphy C."/>
            <person name="Neiman D."/>
            <person name="Pearson M."/>
            <person name="Priest M."/>
            <person name="Roberts A."/>
            <person name="Saif S."/>
            <person name="Shea T."/>
            <person name="Shenoy N."/>
            <person name="Sisk P."/>
            <person name="Stolte C."/>
            <person name="Sykes S."/>
            <person name="Wortman J."/>
            <person name="Nusbaum C."/>
            <person name="Birren B."/>
        </authorList>
    </citation>
    <scope>NUCLEOTIDE SEQUENCE [LARGE SCALE GENOMIC DNA]</scope>
    <source>
        <strain evidence="4 5">India VII</strain>
    </source>
</reference>
<name>A0A0J9SLP8_PLAVI</name>
<gene>
    <name evidence="4" type="ORF">PVIIG_05436</name>
</gene>
<dbReference type="SMART" id="SM01347">
    <property type="entry name" value="Mre11_DNA_bind"/>
    <property type="match status" value="1"/>
</dbReference>
<dbReference type="InterPro" id="IPR004843">
    <property type="entry name" value="Calcineurin-like_PHP"/>
</dbReference>
<dbReference type="PANTHER" id="PTHR10139:SF1">
    <property type="entry name" value="DOUBLE-STRAND BREAK REPAIR PROTEIN MRE11"/>
    <property type="match status" value="1"/>
</dbReference>
<dbReference type="GO" id="GO:0042138">
    <property type="term" value="P:meiotic DNA double-strand break formation"/>
    <property type="evidence" value="ECO:0007669"/>
    <property type="project" value="TreeGrafter"/>
</dbReference>
<dbReference type="InterPro" id="IPR038487">
    <property type="entry name" value="Mre11_capping_dom"/>
</dbReference>
<dbReference type="Pfam" id="PF04152">
    <property type="entry name" value="Mre11_DNA_bind"/>
    <property type="match status" value="1"/>
</dbReference>
<dbReference type="Pfam" id="PF00149">
    <property type="entry name" value="Metallophos"/>
    <property type="match status" value="2"/>
</dbReference>
<protein>
    <recommendedName>
        <fullName evidence="3">Mre11 DNA-binding domain-containing protein</fullName>
    </recommendedName>
</protein>
<dbReference type="GO" id="GO:0006303">
    <property type="term" value="P:double-strand break repair via nonhomologous end joining"/>
    <property type="evidence" value="ECO:0007669"/>
    <property type="project" value="TreeGrafter"/>
</dbReference>
<dbReference type="CDD" id="cd00840">
    <property type="entry name" value="MPP_Mre11_N"/>
    <property type="match status" value="1"/>
</dbReference>
<dbReference type="AlphaFoldDB" id="A0A0J9SLP8"/>
<accession>A0A0J9SLP8</accession>
<feature type="compositionally biased region" description="Polar residues" evidence="2">
    <location>
        <begin position="156"/>
        <end position="175"/>
    </location>
</feature>
<feature type="compositionally biased region" description="Basic and acidic residues" evidence="2">
    <location>
        <begin position="451"/>
        <end position="460"/>
    </location>
</feature>
<dbReference type="InterPro" id="IPR029052">
    <property type="entry name" value="Metallo-depent_PP-like"/>
</dbReference>
<feature type="region of interest" description="Disordered" evidence="2">
    <location>
        <begin position="438"/>
        <end position="501"/>
    </location>
</feature>
<evidence type="ECO:0000256" key="2">
    <source>
        <dbReference type="SAM" id="MobiDB-lite"/>
    </source>
</evidence>
<dbReference type="GO" id="GO:0000724">
    <property type="term" value="P:double-strand break repair via homologous recombination"/>
    <property type="evidence" value="ECO:0007669"/>
    <property type="project" value="TreeGrafter"/>
</dbReference>
<feature type="region of interest" description="Disordered" evidence="2">
    <location>
        <begin position="250"/>
        <end position="288"/>
    </location>
</feature>
<evidence type="ECO:0000313" key="4">
    <source>
        <dbReference type="EMBL" id="KMZ82852.1"/>
    </source>
</evidence>
<dbReference type="OrthoDB" id="30417at2759"/>
<keyword evidence="1" id="KW-0378">Hydrolase</keyword>
<evidence type="ECO:0000259" key="3">
    <source>
        <dbReference type="SMART" id="SM01347"/>
    </source>
</evidence>
<feature type="compositionally biased region" description="Basic and acidic residues" evidence="2">
    <location>
        <begin position="180"/>
        <end position="220"/>
    </location>
</feature>
<feature type="region of interest" description="Disordered" evidence="2">
    <location>
        <begin position="759"/>
        <end position="823"/>
    </location>
</feature>
<dbReference type="Proteomes" id="UP000053562">
    <property type="component" value="Unassembled WGS sequence"/>
</dbReference>
<dbReference type="GO" id="GO:0035861">
    <property type="term" value="C:site of double-strand break"/>
    <property type="evidence" value="ECO:0007669"/>
    <property type="project" value="TreeGrafter"/>
</dbReference>